<evidence type="ECO:0000256" key="2">
    <source>
        <dbReference type="ARBA" id="ARBA00022801"/>
    </source>
</evidence>
<keyword evidence="2" id="KW-0378">Hydrolase</keyword>
<dbReference type="AlphaFoldDB" id="A0A6A6BR57"/>
<dbReference type="GeneID" id="54301457"/>
<gene>
    <name evidence="6" type="ORF">K452DRAFT_316367</name>
</gene>
<feature type="chain" id="PRO_5025513825" description="Peptidase S33 tripeptidyl aminopeptidase-like C-terminal domain-containing protein" evidence="3">
    <location>
        <begin position="18"/>
        <end position="514"/>
    </location>
</feature>
<evidence type="ECO:0000313" key="7">
    <source>
        <dbReference type="Proteomes" id="UP000799438"/>
    </source>
</evidence>
<evidence type="ECO:0008006" key="8">
    <source>
        <dbReference type="Google" id="ProtNLM"/>
    </source>
</evidence>
<dbReference type="Pfam" id="PF08386">
    <property type="entry name" value="Abhydrolase_4"/>
    <property type="match status" value="1"/>
</dbReference>
<keyword evidence="3" id="KW-0732">Signal</keyword>
<feature type="signal peptide" evidence="3">
    <location>
        <begin position="1"/>
        <end position="17"/>
    </location>
</feature>
<dbReference type="EMBL" id="ML995478">
    <property type="protein sequence ID" value="KAF2145297.1"/>
    <property type="molecule type" value="Genomic_DNA"/>
</dbReference>
<evidence type="ECO:0000313" key="6">
    <source>
        <dbReference type="EMBL" id="KAF2145297.1"/>
    </source>
</evidence>
<feature type="domain" description="AB hydrolase-1" evidence="4">
    <location>
        <begin position="84"/>
        <end position="248"/>
    </location>
</feature>
<dbReference type="GO" id="GO:0016787">
    <property type="term" value="F:hydrolase activity"/>
    <property type="evidence" value="ECO:0007669"/>
    <property type="project" value="UniProtKB-KW"/>
</dbReference>
<dbReference type="InterPro" id="IPR029058">
    <property type="entry name" value="AB_hydrolase_fold"/>
</dbReference>
<dbReference type="Proteomes" id="UP000799438">
    <property type="component" value="Unassembled WGS sequence"/>
</dbReference>
<dbReference type="RefSeq" id="XP_033401009.1">
    <property type="nucleotide sequence ID" value="XM_033543960.1"/>
</dbReference>
<sequence>MSRYLFLLQLLPVVSYAAPVLNATHGKIQWGPCAEDLTALDDTLPIMCGNLSVPLDYSVSNSSKTLKLELVKLPAQSKTSSGSILLNFGGPGEASDENFVGLAPKLQFMTGGHHDLITFNPRGTGKTLTFSCYEDPSDGYVAAGPLKAGNSSDTAPGEIWASASVFADDCRAEAEEIGSLIGTSFVARDMMEIVNALGENGLKYWGFSYGTLLGATVAAMFPDRMDKIVLDGVVNWHEYWDSYNLEMLTDADKTFRSLLDGCIAVGEDCALVKGRPNVTAVELEESIFDFLEDLKYSPIAHNGQILDYTTAKFFLFNTLYKPIQWPEITTILNEIIRGDVSYVLDILIPKSKSSTVSSFSSSDALHGIQLGDSKARTSDLTDIGPALTQLADLSKLAGDLLFFRTMATAQWQMAASERYRGDYHVKTKNPVLFIGNTFDPVTPLVSAHNVSSDFEGSVVLEHNGHGHTSMGQESLCTVKAIQAYFLNGTLPKPGSVCEVDIPLWSNLTWIDLLE</sequence>
<comment type="similarity">
    <text evidence="1">Belongs to the peptidase S33 family.</text>
</comment>
<dbReference type="OrthoDB" id="425534at2759"/>
<dbReference type="PANTHER" id="PTHR43248">
    <property type="entry name" value="2-SUCCINYL-6-HYDROXY-2,4-CYCLOHEXADIENE-1-CARBOXYLATE SYNTHASE"/>
    <property type="match status" value="1"/>
</dbReference>
<accession>A0A6A6BR57</accession>
<name>A0A6A6BR57_9PEZI</name>
<dbReference type="InterPro" id="IPR051601">
    <property type="entry name" value="Serine_prot/Carboxylest_S33"/>
</dbReference>
<reference evidence="6" key="1">
    <citation type="journal article" date="2020" name="Stud. Mycol.">
        <title>101 Dothideomycetes genomes: a test case for predicting lifestyles and emergence of pathogens.</title>
        <authorList>
            <person name="Haridas S."/>
            <person name="Albert R."/>
            <person name="Binder M."/>
            <person name="Bloem J."/>
            <person name="Labutti K."/>
            <person name="Salamov A."/>
            <person name="Andreopoulos B."/>
            <person name="Baker S."/>
            <person name="Barry K."/>
            <person name="Bills G."/>
            <person name="Bluhm B."/>
            <person name="Cannon C."/>
            <person name="Castanera R."/>
            <person name="Culley D."/>
            <person name="Daum C."/>
            <person name="Ezra D."/>
            <person name="Gonzalez J."/>
            <person name="Henrissat B."/>
            <person name="Kuo A."/>
            <person name="Liang C."/>
            <person name="Lipzen A."/>
            <person name="Lutzoni F."/>
            <person name="Magnuson J."/>
            <person name="Mondo S."/>
            <person name="Nolan M."/>
            <person name="Ohm R."/>
            <person name="Pangilinan J."/>
            <person name="Park H.-J."/>
            <person name="Ramirez L."/>
            <person name="Alfaro M."/>
            <person name="Sun H."/>
            <person name="Tritt A."/>
            <person name="Yoshinaga Y."/>
            <person name="Zwiers L.-H."/>
            <person name="Turgeon B."/>
            <person name="Goodwin S."/>
            <person name="Spatafora J."/>
            <person name="Crous P."/>
            <person name="Grigoriev I."/>
        </authorList>
    </citation>
    <scope>NUCLEOTIDE SEQUENCE</scope>
    <source>
        <strain evidence="6">CBS 121167</strain>
    </source>
</reference>
<evidence type="ECO:0000259" key="4">
    <source>
        <dbReference type="Pfam" id="PF00561"/>
    </source>
</evidence>
<dbReference type="InterPro" id="IPR000073">
    <property type="entry name" value="AB_hydrolase_1"/>
</dbReference>
<evidence type="ECO:0000259" key="5">
    <source>
        <dbReference type="Pfam" id="PF08386"/>
    </source>
</evidence>
<dbReference type="InterPro" id="IPR013595">
    <property type="entry name" value="Pept_S33_TAP-like_C"/>
</dbReference>
<keyword evidence="7" id="KW-1185">Reference proteome</keyword>
<proteinExistence type="inferred from homology"/>
<evidence type="ECO:0000256" key="3">
    <source>
        <dbReference type="SAM" id="SignalP"/>
    </source>
</evidence>
<dbReference type="Gene3D" id="3.40.50.1820">
    <property type="entry name" value="alpha/beta hydrolase"/>
    <property type="match status" value="1"/>
</dbReference>
<organism evidence="6 7">
    <name type="scientific">Aplosporella prunicola CBS 121167</name>
    <dbReference type="NCBI Taxonomy" id="1176127"/>
    <lineage>
        <taxon>Eukaryota</taxon>
        <taxon>Fungi</taxon>
        <taxon>Dikarya</taxon>
        <taxon>Ascomycota</taxon>
        <taxon>Pezizomycotina</taxon>
        <taxon>Dothideomycetes</taxon>
        <taxon>Dothideomycetes incertae sedis</taxon>
        <taxon>Botryosphaeriales</taxon>
        <taxon>Aplosporellaceae</taxon>
        <taxon>Aplosporella</taxon>
    </lineage>
</organism>
<dbReference type="SUPFAM" id="SSF53474">
    <property type="entry name" value="alpha/beta-Hydrolases"/>
    <property type="match status" value="1"/>
</dbReference>
<protein>
    <recommendedName>
        <fullName evidence="8">Peptidase S33 tripeptidyl aminopeptidase-like C-terminal domain-containing protein</fullName>
    </recommendedName>
</protein>
<dbReference type="Pfam" id="PF00561">
    <property type="entry name" value="Abhydrolase_1"/>
    <property type="match status" value="1"/>
</dbReference>
<dbReference type="PANTHER" id="PTHR43248:SF25">
    <property type="entry name" value="AB HYDROLASE-1 DOMAIN-CONTAINING PROTEIN-RELATED"/>
    <property type="match status" value="1"/>
</dbReference>
<feature type="domain" description="Peptidase S33 tripeptidyl aminopeptidase-like C-terminal" evidence="5">
    <location>
        <begin position="407"/>
        <end position="497"/>
    </location>
</feature>
<evidence type="ECO:0000256" key="1">
    <source>
        <dbReference type="ARBA" id="ARBA00010088"/>
    </source>
</evidence>